<proteinExistence type="inferred from homology"/>
<dbReference type="PANTHER" id="PTHR30572:SF14">
    <property type="entry name" value="MACROLIDE EXPORT ATP-BINDING_PERMEASE PROTEIN MACB"/>
    <property type="match status" value="1"/>
</dbReference>
<evidence type="ECO:0000256" key="6">
    <source>
        <dbReference type="ARBA" id="ARBA00022741"/>
    </source>
</evidence>
<dbReference type="FunFam" id="3.40.50.300:FF:000032">
    <property type="entry name" value="Export ABC transporter ATP-binding protein"/>
    <property type="match status" value="1"/>
</dbReference>
<feature type="transmembrane region" description="Helical" evidence="13">
    <location>
        <begin position="569"/>
        <end position="598"/>
    </location>
</feature>
<dbReference type="InterPro" id="IPR003439">
    <property type="entry name" value="ABC_transporter-like_ATP-bd"/>
</dbReference>
<evidence type="ECO:0000256" key="10">
    <source>
        <dbReference type="ARBA" id="ARBA00023136"/>
    </source>
</evidence>
<evidence type="ECO:0000256" key="13">
    <source>
        <dbReference type="SAM" id="Phobius"/>
    </source>
</evidence>
<keyword evidence="7" id="KW-0067">ATP-binding</keyword>
<feature type="transmembrane region" description="Helical" evidence="13">
    <location>
        <begin position="610"/>
        <end position="628"/>
    </location>
</feature>
<evidence type="ECO:0000256" key="8">
    <source>
        <dbReference type="ARBA" id="ARBA00022967"/>
    </source>
</evidence>
<dbReference type="GO" id="GO:0022857">
    <property type="term" value="F:transmembrane transporter activity"/>
    <property type="evidence" value="ECO:0007669"/>
    <property type="project" value="UniProtKB-ARBA"/>
</dbReference>
<keyword evidence="3" id="KW-1003">Cell membrane</keyword>
<keyword evidence="16" id="KW-1185">Reference proteome</keyword>
<evidence type="ECO:0000313" key="16">
    <source>
        <dbReference type="Proteomes" id="UP000069241"/>
    </source>
</evidence>
<evidence type="ECO:0000313" key="15">
    <source>
        <dbReference type="EMBL" id="AMD89536.1"/>
    </source>
</evidence>
<feature type="transmembrane region" description="Helical" evidence="13">
    <location>
        <begin position="518"/>
        <end position="545"/>
    </location>
</feature>
<dbReference type="InterPro" id="IPR025857">
    <property type="entry name" value="MacB_PCD"/>
</dbReference>
<evidence type="ECO:0000256" key="12">
    <source>
        <dbReference type="ARBA" id="ARBA00041199"/>
    </source>
</evidence>
<dbReference type="InterPro" id="IPR017871">
    <property type="entry name" value="ABC_transporter-like_CS"/>
</dbReference>
<dbReference type="GO" id="GO:0098796">
    <property type="term" value="C:membrane protein complex"/>
    <property type="evidence" value="ECO:0007669"/>
    <property type="project" value="UniProtKB-ARBA"/>
</dbReference>
<dbReference type="InterPro" id="IPR027417">
    <property type="entry name" value="P-loop_NTPase"/>
</dbReference>
<keyword evidence="2" id="KW-0813">Transport</keyword>
<dbReference type="STRING" id="44742.AXF13_05075"/>
<sequence length="645" mass="68835">MPIIEVSAVSKFFGSGENRVQVLHELSFSIEDGEFVAIVGPSGSGKSTLMNILGCLDKAGSGICRINGQDTADLDPDALSVLRCAHLGFVFQRYNLLSRLSALENVALPAVYAGEGKAERLQRARALLADLDLNDKLRNLPAELSGGQQQRVSIARALMNGGRIILADEPTGALDSASGDNVMKILKELHARGHTVIVVTHDLKVAAHAARVIRISDGRIVSDERTRPHAPAALHGATVRPVLRMTGRLDQLREAVKMSLQAIWAHKLRSCLTMLGIIIGIASVVSVVALGRGSQEKIIADISAMGTNTIDIFPGRGFGDQRAAQITTLTVADADILAQQPYIASSTPNASSSGTLLYRNISVTAQLNGVGAGYFDVKGLEPASGGFFDENAVRRNESVVVIDENTRRRLFPLGQAEGRILLFNSRPLRVVGVVKKKDMGFGPSDTLNIWAPYTTVMYRITGSHSIASITVKVADGVMPLMAERNITRLLTARHGSKDFSTFNTDSIRQTIESATGTMTLLITGIALIALVVGGIGVMNIMLVSVTERTREIGLRMAVGARRVNIMEQFLLEAVLICLVGSVAGIALAGLISVAASMLSLGFSLRFSMDSILLAVACSSFIGTCFGFVPARNASRLNPIEALSRE</sequence>
<keyword evidence="5 13" id="KW-0812">Transmembrane</keyword>
<gene>
    <name evidence="15" type="ORF">AXF13_05075</name>
</gene>
<dbReference type="PROSITE" id="PS50893">
    <property type="entry name" value="ABC_TRANSPORTER_2"/>
    <property type="match status" value="1"/>
</dbReference>
<feature type="domain" description="ABC transporter" evidence="14">
    <location>
        <begin position="4"/>
        <end position="242"/>
    </location>
</feature>
<dbReference type="EMBL" id="CP014229">
    <property type="protein sequence ID" value="AMD89536.1"/>
    <property type="molecule type" value="Genomic_DNA"/>
</dbReference>
<dbReference type="Pfam" id="PF00005">
    <property type="entry name" value="ABC_tran"/>
    <property type="match status" value="1"/>
</dbReference>
<dbReference type="InterPro" id="IPR003838">
    <property type="entry name" value="ABC3_permease_C"/>
</dbReference>
<dbReference type="GO" id="GO:0005886">
    <property type="term" value="C:plasma membrane"/>
    <property type="evidence" value="ECO:0007669"/>
    <property type="project" value="UniProtKB-SubCell"/>
</dbReference>
<dbReference type="Proteomes" id="UP000069241">
    <property type="component" value="Chromosome"/>
</dbReference>
<dbReference type="SMART" id="SM00382">
    <property type="entry name" value="AAA"/>
    <property type="match status" value="1"/>
</dbReference>
<dbReference type="Pfam" id="PF02687">
    <property type="entry name" value="FtsX"/>
    <property type="match status" value="1"/>
</dbReference>
<dbReference type="PROSITE" id="PS00211">
    <property type="entry name" value="ABC_TRANSPORTER_1"/>
    <property type="match status" value="1"/>
</dbReference>
<evidence type="ECO:0000256" key="9">
    <source>
        <dbReference type="ARBA" id="ARBA00022989"/>
    </source>
</evidence>
<dbReference type="AlphaFoldDB" id="A0A109W3Z8"/>
<dbReference type="KEGG" id="dfi:AXF13_05075"/>
<keyword evidence="9 13" id="KW-1133">Transmembrane helix</keyword>
<dbReference type="GO" id="GO:0016887">
    <property type="term" value="F:ATP hydrolysis activity"/>
    <property type="evidence" value="ECO:0007669"/>
    <property type="project" value="InterPro"/>
</dbReference>
<evidence type="ECO:0000259" key="14">
    <source>
        <dbReference type="PROSITE" id="PS50893"/>
    </source>
</evidence>
<dbReference type="RefSeq" id="WP_062251904.1">
    <property type="nucleotide sequence ID" value="NZ_CP014229.1"/>
</dbReference>
<evidence type="ECO:0000256" key="4">
    <source>
        <dbReference type="ARBA" id="ARBA00022519"/>
    </source>
</evidence>
<evidence type="ECO:0000256" key="7">
    <source>
        <dbReference type="ARBA" id="ARBA00022840"/>
    </source>
</evidence>
<dbReference type="GO" id="GO:0005524">
    <property type="term" value="F:ATP binding"/>
    <property type="evidence" value="ECO:0007669"/>
    <property type="project" value="UniProtKB-KW"/>
</dbReference>
<evidence type="ECO:0000256" key="2">
    <source>
        <dbReference type="ARBA" id="ARBA00022448"/>
    </source>
</evidence>
<keyword evidence="4" id="KW-0997">Cell inner membrane</keyword>
<dbReference type="Gene3D" id="3.40.50.300">
    <property type="entry name" value="P-loop containing nucleotide triphosphate hydrolases"/>
    <property type="match status" value="1"/>
</dbReference>
<evidence type="ECO:0000256" key="5">
    <source>
        <dbReference type="ARBA" id="ARBA00022692"/>
    </source>
</evidence>
<comment type="similarity">
    <text evidence="11">Belongs to the ABC transporter superfamily. Macrolide exporter (TC 3.A.1.122) family.</text>
</comment>
<keyword evidence="8" id="KW-1278">Translocase</keyword>
<dbReference type="InterPro" id="IPR050250">
    <property type="entry name" value="Macrolide_Exporter_MacB"/>
</dbReference>
<comment type="subcellular location">
    <subcellularLocation>
        <location evidence="1">Cell inner membrane</location>
        <topology evidence="1">Multi-pass membrane protein</topology>
    </subcellularLocation>
</comment>
<keyword evidence="10 13" id="KW-0472">Membrane</keyword>
<dbReference type="CDD" id="cd03255">
    <property type="entry name" value="ABC_MJ0796_LolCDE_FtsE"/>
    <property type="match status" value="1"/>
</dbReference>
<accession>A0A109W3Z8</accession>
<evidence type="ECO:0000256" key="3">
    <source>
        <dbReference type="ARBA" id="ARBA00022475"/>
    </source>
</evidence>
<keyword evidence="6" id="KW-0547">Nucleotide-binding</keyword>
<reference evidence="16" key="1">
    <citation type="submission" date="2016-02" db="EMBL/GenBank/DDBJ databases">
        <authorList>
            <person name="Holder M.E."/>
            <person name="Ajami N.J."/>
            <person name="Petrosino J.F."/>
        </authorList>
    </citation>
    <scope>NUCLEOTIDE SEQUENCE [LARGE SCALE GENOMIC DNA]</scope>
    <source>
        <strain evidence="16">CCUG 45958</strain>
    </source>
</reference>
<name>A0A109W3Z8_9BACT</name>
<evidence type="ECO:0000256" key="11">
    <source>
        <dbReference type="ARBA" id="ARBA00038388"/>
    </source>
</evidence>
<organism evidence="15 16">
    <name type="scientific">Desulfovibrio fairfieldensis</name>
    <dbReference type="NCBI Taxonomy" id="44742"/>
    <lineage>
        <taxon>Bacteria</taxon>
        <taxon>Pseudomonadati</taxon>
        <taxon>Thermodesulfobacteriota</taxon>
        <taxon>Desulfovibrionia</taxon>
        <taxon>Desulfovibrionales</taxon>
        <taxon>Desulfovibrionaceae</taxon>
        <taxon>Desulfovibrio</taxon>
    </lineage>
</organism>
<dbReference type="SUPFAM" id="SSF52540">
    <property type="entry name" value="P-loop containing nucleoside triphosphate hydrolases"/>
    <property type="match status" value="1"/>
</dbReference>
<dbReference type="PANTHER" id="PTHR30572">
    <property type="entry name" value="MEMBRANE COMPONENT OF TRANSPORTER-RELATED"/>
    <property type="match status" value="1"/>
</dbReference>
<dbReference type="InterPro" id="IPR017911">
    <property type="entry name" value="MacB-like_ATP-bd"/>
</dbReference>
<protein>
    <recommendedName>
        <fullName evidence="12">Pyoverdine export ATP-binding/permease protein PvdT</fullName>
    </recommendedName>
</protein>
<evidence type="ECO:0000256" key="1">
    <source>
        <dbReference type="ARBA" id="ARBA00004429"/>
    </source>
</evidence>
<dbReference type="Pfam" id="PF12704">
    <property type="entry name" value="MacB_PCD"/>
    <property type="match status" value="1"/>
</dbReference>
<dbReference type="InterPro" id="IPR003593">
    <property type="entry name" value="AAA+_ATPase"/>
</dbReference>